<evidence type="ECO:0000256" key="3">
    <source>
        <dbReference type="ARBA" id="ARBA00022801"/>
    </source>
</evidence>
<keyword evidence="2" id="KW-0479">Metal-binding</keyword>
<dbReference type="InterPro" id="IPR037518">
    <property type="entry name" value="MPN"/>
</dbReference>
<evidence type="ECO:0000256" key="4">
    <source>
        <dbReference type="ARBA" id="ARBA00022833"/>
    </source>
</evidence>
<proteinExistence type="predicted"/>
<evidence type="ECO:0000313" key="8">
    <source>
        <dbReference type="EMBL" id="MXO82875.1"/>
    </source>
</evidence>
<dbReference type="GO" id="GO:0008235">
    <property type="term" value="F:metalloexopeptidase activity"/>
    <property type="evidence" value="ECO:0007669"/>
    <property type="project" value="TreeGrafter"/>
</dbReference>
<dbReference type="GO" id="GO:0006508">
    <property type="term" value="P:proteolysis"/>
    <property type="evidence" value="ECO:0007669"/>
    <property type="project" value="UniProtKB-KW"/>
</dbReference>
<keyword evidence="1" id="KW-0645">Protease</keyword>
<accession>A0A844Z4M9</accession>
<dbReference type="PROSITE" id="PS50249">
    <property type="entry name" value="MPN"/>
    <property type="match status" value="1"/>
</dbReference>
<reference evidence="8 9" key="1">
    <citation type="submission" date="2019-12" db="EMBL/GenBank/DDBJ databases">
        <title>Genomic-based taxomic classification of the family Erythrobacteraceae.</title>
        <authorList>
            <person name="Xu L."/>
        </authorList>
    </citation>
    <scope>NUCLEOTIDE SEQUENCE [LARGE SCALE GENOMIC DNA]</scope>
    <source>
        <strain evidence="8 9">KCTC 42006</strain>
    </source>
</reference>
<dbReference type="GO" id="GO:0008270">
    <property type="term" value="F:zinc ion binding"/>
    <property type="evidence" value="ECO:0007669"/>
    <property type="project" value="TreeGrafter"/>
</dbReference>
<dbReference type="SMART" id="SM00232">
    <property type="entry name" value="JAB_MPN"/>
    <property type="match status" value="1"/>
</dbReference>
<dbReference type="Pfam" id="PF14464">
    <property type="entry name" value="Prok-JAB"/>
    <property type="match status" value="1"/>
</dbReference>
<organism evidence="8 9">
    <name type="scientific">Pontixanthobacter aestiaquae</name>
    <dbReference type="NCBI Taxonomy" id="1509367"/>
    <lineage>
        <taxon>Bacteria</taxon>
        <taxon>Pseudomonadati</taxon>
        <taxon>Pseudomonadota</taxon>
        <taxon>Alphaproteobacteria</taxon>
        <taxon>Sphingomonadales</taxon>
        <taxon>Erythrobacteraceae</taxon>
        <taxon>Pontixanthobacter</taxon>
    </lineage>
</organism>
<keyword evidence="5" id="KW-0482">Metalloprotease</keyword>
<evidence type="ECO:0000259" key="7">
    <source>
        <dbReference type="PROSITE" id="PS50249"/>
    </source>
</evidence>
<keyword evidence="3" id="KW-0378">Hydrolase</keyword>
<feature type="region of interest" description="Disordered" evidence="6">
    <location>
        <begin position="77"/>
        <end position="96"/>
    </location>
</feature>
<dbReference type="EMBL" id="WTYZ01000001">
    <property type="protein sequence ID" value="MXO82875.1"/>
    <property type="molecule type" value="Genomic_DNA"/>
</dbReference>
<dbReference type="PANTHER" id="PTHR34858">
    <property type="entry name" value="CYSO-CYSTEINE PEPTIDASE"/>
    <property type="match status" value="1"/>
</dbReference>
<dbReference type="PANTHER" id="PTHR34858:SF1">
    <property type="entry name" value="CYSO-CYSTEINE PEPTIDASE"/>
    <property type="match status" value="1"/>
</dbReference>
<evidence type="ECO:0000256" key="2">
    <source>
        <dbReference type="ARBA" id="ARBA00022723"/>
    </source>
</evidence>
<evidence type="ECO:0000256" key="6">
    <source>
        <dbReference type="SAM" id="MobiDB-lite"/>
    </source>
</evidence>
<dbReference type="Proteomes" id="UP000460290">
    <property type="component" value="Unassembled WGS sequence"/>
</dbReference>
<dbReference type="InterPro" id="IPR028090">
    <property type="entry name" value="JAB_dom_prok"/>
</dbReference>
<keyword evidence="9" id="KW-1185">Reference proteome</keyword>
<gene>
    <name evidence="8" type="ORF">GRI35_05790</name>
</gene>
<dbReference type="InterPro" id="IPR051929">
    <property type="entry name" value="VirAsm_ModProt"/>
</dbReference>
<dbReference type="RefSeq" id="WP_160613279.1">
    <property type="nucleotide sequence ID" value="NZ_JAUFQM010000001.1"/>
</dbReference>
<comment type="caution">
    <text evidence="8">The sequence shown here is derived from an EMBL/GenBank/DDBJ whole genome shotgun (WGS) entry which is preliminary data.</text>
</comment>
<dbReference type="AlphaFoldDB" id="A0A844Z4M9"/>
<feature type="domain" description="MPN" evidence="7">
    <location>
        <begin position="2"/>
        <end position="131"/>
    </location>
</feature>
<evidence type="ECO:0000313" key="9">
    <source>
        <dbReference type="Proteomes" id="UP000460290"/>
    </source>
</evidence>
<dbReference type="CDD" id="cd08070">
    <property type="entry name" value="MPN_like"/>
    <property type="match status" value="1"/>
</dbReference>
<keyword evidence="4" id="KW-0862">Zinc</keyword>
<name>A0A844Z4M9_9SPHN</name>
<sequence>MTLNISSDLIEALRNEANKTHPNECCGILLGAAGEIAQIQPATNVHPTPETHFEIDPATLIAAYKIEREGGPNVIGYYHSHPKGLPEPSKTDQASAAGDDKVWAIIGCDKIRFWRDGPVGFKPLSYEVVED</sequence>
<evidence type="ECO:0000256" key="5">
    <source>
        <dbReference type="ARBA" id="ARBA00023049"/>
    </source>
</evidence>
<dbReference type="OrthoDB" id="9802958at2"/>
<evidence type="ECO:0000256" key="1">
    <source>
        <dbReference type="ARBA" id="ARBA00022670"/>
    </source>
</evidence>
<dbReference type="SUPFAM" id="SSF102712">
    <property type="entry name" value="JAB1/MPN domain"/>
    <property type="match status" value="1"/>
</dbReference>
<dbReference type="Gene3D" id="3.40.140.10">
    <property type="entry name" value="Cytidine Deaminase, domain 2"/>
    <property type="match status" value="1"/>
</dbReference>
<dbReference type="InterPro" id="IPR000555">
    <property type="entry name" value="JAMM/MPN+_dom"/>
</dbReference>
<protein>
    <submittedName>
        <fullName evidence="8">Peptidase</fullName>
    </submittedName>
</protein>